<feature type="compositionally biased region" description="Low complexity" evidence="6">
    <location>
        <begin position="243"/>
        <end position="258"/>
    </location>
</feature>
<evidence type="ECO:0000256" key="2">
    <source>
        <dbReference type="ARBA" id="ARBA00022448"/>
    </source>
</evidence>
<gene>
    <name evidence="9" type="ORF">niasHS_001543</name>
</gene>
<dbReference type="InterPro" id="IPR000008">
    <property type="entry name" value="C2_dom"/>
</dbReference>
<dbReference type="InterPro" id="IPR037245">
    <property type="entry name" value="FIP-RBD_C_sf"/>
</dbReference>
<protein>
    <recommendedName>
        <fullName evidence="11">C2 domain-containing protein</fullName>
    </recommendedName>
</protein>
<feature type="compositionally biased region" description="Low complexity" evidence="6">
    <location>
        <begin position="183"/>
        <end position="193"/>
    </location>
</feature>
<comment type="subcellular location">
    <subcellularLocation>
        <location evidence="1">Recycling endosome</location>
    </subcellularLocation>
</comment>
<sequence length="376" mass="41698">MNPRGNVLVVHVLSVRNLYIRAQKDLDMYMSLSTSGKGPWKSKVTTNTVRVEADSNARGEPSRWDEHCEFKLNDTDTKLVVRVNHKTMLGTTETLGELTLALEGMARFQTPVWFALAKPGTSGVSGNGERGHIQLGYQFTMSSRATTSSALEVPAMSVSNMSLNKIEKEKKFDRLRRKMQQFGRRGSTSSKRTSVMDDSQSLASLSIAAGAMGEGSSRRSSSMSSTKNSAALAFSSPTPSERQQQQLQHHQHQQPYHQQHNHHQIQQNGDRNVTVDDFGSQRGAGANRNSSRRGSMESSSGFASLASGQLGALNENTSPEYLLTVINHLRMELLKKEERIRDMEEYTDKLITKVMMSNPQLLQASPKPVALSGRRK</sequence>
<feature type="domain" description="FIP-RBD" evidence="8">
    <location>
        <begin position="303"/>
        <end position="365"/>
    </location>
</feature>
<evidence type="ECO:0000313" key="9">
    <source>
        <dbReference type="EMBL" id="KAL3101083.1"/>
    </source>
</evidence>
<keyword evidence="10" id="KW-1185">Reference proteome</keyword>
<evidence type="ECO:0000256" key="1">
    <source>
        <dbReference type="ARBA" id="ARBA00004172"/>
    </source>
</evidence>
<dbReference type="EMBL" id="JBICCN010000027">
    <property type="protein sequence ID" value="KAL3101083.1"/>
    <property type="molecule type" value="Genomic_DNA"/>
</dbReference>
<dbReference type="Proteomes" id="UP001620645">
    <property type="component" value="Unassembled WGS sequence"/>
</dbReference>
<dbReference type="AlphaFoldDB" id="A0ABD2KE03"/>
<dbReference type="GO" id="GO:0015031">
    <property type="term" value="P:protein transport"/>
    <property type="evidence" value="ECO:0007669"/>
    <property type="project" value="UniProtKB-KW"/>
</dbReference>
<dbReference type="InterPro" id="IPR019018">
    <property type="entry name" value="Rab-bd_FIP-RBD"/>
</dbReference>
<feature type="compositionally biased region" description="Low complexity" evidence="6">
    <location>
        <begin position="210"/>
        <end position="225"/>
    </location>
</feature>
<keyword evidence="3" id="KW-0597">Phosphoprotein</keyword>
<dbReference type="PROSITE" id="PS51511">
    <property type="entry name" value="FIP_RBD"/>
    <property type="match status" value="1"/>
</dbReference>
<evidence type="ECO:0000259" key="7">
    <source>
        <dbReference type="PROSITE" id="PS50004"/>
    </source>
</evidence>
<evidence type="ECO:0000256" key="4">
    <source>
        <dbReference type="ARBA" id="ARBA00022753"/>
    </source>
</evidence>
<evidence type="ECO:0000313" key="10">
    <source>
        <dbReference type="Proteomes" id="UP001620645"/>
    </source>
</evidence>
<feature type="region of interest" description="Disordered" evidence="6">
    <location>
        <begin position="210"/>
        <end position="302"/>
    </location>
</feature>
<evidence type="ECO:0008006" key="11">
    <source>
        <dbReference type="Google" id="ProtNLM"/>
    </source>
</evidence>
<dbReference type="SUPFAM" id="SSF49562">
    <property type="entry name" value="C2 domain (Calcium/lipid-binding domain, CaLB)"/>
    <property type="match status" value="1"/>
</dbReference>
<dbReference type="SMART" id="SM00239">
    <property type="entry name" value="C2"/>
    <property type="match status" value="1"/>
</dbReference>
<evidence type="ECO:0000256" key="5">
    <source>
        <dbReference type="ARBA" id="ARBA00022927"/>
    </source>
</evidence>
<evidence type="ECO:0000256" key="3">
    <source>
        <dbReference type="ARBA" id="ARBA00022553"/>
    </source>
</evidence>
<feature type="domain" description="C2" evidence="7">
    <location>
        <begin position="1"/>
        <end position="114"/>
    </location>
</feature>
<dbReference type="Gene3D" id="1.20.5.2440">
    <property type="match status" value="1"/>
</dbReference>
<evidence type="ECO:0000259" key="8">
    <source>
        <dbReference type="PROSITE" id="PS51511"/>
    </source>
</evidence>
<dbReference type="Pfam" id="PF00168">
    <property type="entry name" value="C2"/>
    <property type="match status" value="1"/>
</dbReference>
<feature type="compositionally biased region" description="Low complexity" evidence="6">
    <location>
        <begin position="287"/>
        <end position="301"/>
    </location>
</feature>
<feature type="region of interest" description="Disordered" evidence="6">
    <location>
        <begin position="180"/>
        <end position="199"/>
    </location>
</feature>
<proteinExistence type="predicted"/>
<keyword evidence="2" id="KW-0813">Transport</keyword>
<comment type="caution">
    <text evidence="9">The sequence shown here is derived from an EMBL/GenBank/DDBJ whole genome shotgun (WGS) entry which is preliminary data.</text>
</comment>
<dbReference type="PROSITE" id="PS50004">
    <property type="entry name" value="C2"/>
    <property type="match status" value="1"/>
</dbReference>
<dbReference type="PANTHER" id="PTHR15746">
    <property type="entry name" value="RAB11-RELATED"/>
    <property type="match status" value="1"/>
</dbReference>
<dbReference type="PANTHER" id="PTHR15746:SF23">
    <property type="entry name" value="RAB11 INTERACTING PROTEIN, ISOFORM A"/>
    <property type="match status" value="1"/>
</dbReference>
<keyword evidence="4" id="KW-0967">Endosome</keyword>
<dbReference type="InterPro" id="IPR037789">
    <property type="entry name" value="FIP_classI"/>
</dbReference>
<dbReference type="InterPro" id="IPR035892">
    <property type="entry name" value="C2_domain_sf"/>
</dbReference>
<dbReference type="SUPFAM" id="SSF144270">
    <property type="entry name" value="Eferin C-derminal domain-like"/>
    <property type="match status" value="1"/>
</dbReference>
<dbReference type="Gene3D" id="2.60.40.150">
    <property type="entry name" value="C2 domain"/>
    <property type="match status" value="1"/>
</dbReference>
<reference evidence="9 10" key="1">
    <citation type="submission" date="2024-10" db="EMBL/GenBank/DDBJ databases">
        <authorList>
            <person name="Kim D."/>
        </authorList>
    </citation>
    <scope>NUCLEOTIDE SEQUENCE [LARGE SCALE GENOMIC DNA]</scope>
    <source>
        <strain evidence="9">Taebaek</strain>
    </source>
</reference>
<evidence type="ECO:0000256" key="6">
    <source>
        <dbReference type="SAM" id="MobiDB-lite"/>
    </source>
</evidence>
<organism evidence="9 10">
    <name type="scientific">Heterodera schachtii</name>
    <name type="common">Sugarbeet cyst nematode worm</name>
    <name type="synonym">Tylenchus schachtii</name>
    <dbReference type="NCBI Taxonomy" id="97005"/>
    <lineage>
        <taxon>Eukaryota</taxon>
        <taxon>Metazoa</taxon>
        <taxon>Ecdysozoa</taxon>
        <taxon>Nematoda</taxon>
        <taxon>Chromadorea</taxon>
        <taxon>Rhabditida</taxon>
        <taxon>Tylenchina</taxon>
        <taxon>Tylenchomorpha</taxon>
        <taxon>Tylenchoidea</taxon>
        <taxon>Heteroderidae</taxon>
        <taxon>Heteroderinae</taxon>
        <taxon>Heterodera</taxon>
    </lineage>
</organism>
<dbReference type="GO" id="GO:0055037">
    <property type="term" value="C:recycling endosome"/>
    <property type="evidence" value="ECO:0007669"/>
    <property type="project" value="UniProtKB-SubCell"/>
</dbReference>
<name>A0ABD2KE03_HETSC</name>
<accession>A0ABD2KE03</accession>
<keyword evidence="5" id="KW-0653">Protein transport</keyword>